<dbReference type="Proteomes" id="UP000319014">
    <property type="component" value="Unassembled WGS sequence"/>
</dbReference>
<dbReference type="RefSeq" id="WP_142662637.1">
    <property type="nucleotide sequence ID" value="NZ_FXTK01000005.1"/>
</dbReference>
<dbReference type="AlphaFoldDB" id="A0A521CRJ1"/>
<protein>
    <submittedName>
        <fullName evidence="2">Uncharacterized protein</fullName>
    </submittedName>
</protein>
<proteinExistence type="predicted"/>
<evidence type="ECO:0000313" key="2">
    <source>
        <dbReference type="EMBL" id="SMO61995.1"/>
    </source>
</evidence>
<sequence>MPRSIGILRGGWGLTGLHLVCFMFFLGVFGTANSMLHVLPIPLILWALPLVAAVLIGVAAVGVGDRALDGPSRMALAIRLTLILLAVGVGLTAAGRALGNADLIVYGFAGNPALGRLLAPGAALMLLNLAGLWLGGRIALSGTR</sequence>
<feature type="transmembrane region" description="Helical" evidence="1">
    <location>
        <begin position="44"/>
        <end position="64"/>
    </location>
</feature>
<keyword evidence="1" id="KW-0812">Transmembrane</keyword>
<name>A0A521CRJ1_9RHOB</name>
<evidence type="ECO:0000313" key="3">
    <source>
        <dbReference type="Proteomes" id="UP000319014"/>
    </source>
</evidence>
<dbReference type="EMBL" id="FXTK01000005">
    <property type="protein sequence ID" value="SMO61995.1"/>
    <property type="molecule type" value="Genomic_DNA"/>
</dbReference>
<keyword evidence="1" id="KW-1133">Transmembrane helix</keyword>
<gene>
    <name evidence="2" type="ORF">SAMN06265221_10587</name>
</gene>
<feature type="transmembrane region" description="Helical" evidence="1">
    <location>
        <begin position="12"/>
        <end position="32"/>
    </location>
</feature>
<accession>A0A521CRJ1</accession>
<feature type="transmembrane region" description="Helical" evidence="1">
    <location>
        <begin position="118"/>
        <end position="140"/>
    </location>
</feature>
<evidence type="ECO:0000256" key="1">
    <source>
        <dbReference type="SAM" id="Phobius"/>
    </source>
</evidence>
<feature type="transmembrane region" description="Helical" evidence="1">
    <location>
        <begin position="76"/>
        <end position="98"/>
    </location>
</feature>
<organism evidence="2 3">
    <name type="scientific">Paracoccus laeviglucosivorans</name>
    <dbReference type="NCBI Taxonomy" id="1197861"/>
    <lineage>
        <taxon>Bacteria</taxon>
        <taxon>Pseudomonadati</taxon>
        <taxon>Pseudomonadota</taxon>
        <taxon>Alphaproteobacteria</taxon>
        <taxon>Rhodobacterales</taxon>
        <taxon>Paracoccaceae</taxon>
        <taxon>Paracoccus</taxon>
    </lineage>
</organism>
<reference evidence="2 3" key="1">
    <citation type="submission" date="2017-05" db="EMBL/GenBank/DDBJ databases">
        <authorList>
            <person name="Varghese N."/>
            <person name="Submissions S."/>
        </authorList>
    </citation>
    <scope>NUCLEOTIDE SEQUENCE [LARGE SCALE GENOMIC DNA]</scope>
    <source>
        <strain evidence="2 3">DSM 100094</strain>
    </source>
</reference>
<keyword evidence="3" id="KW-1185">Reference proteome</keyword>
<keyword evidence="1" id="KW-0472">Membrane</keyword>